<evidence type="ECO:0000256" key="1">
    <source>
        <dbReference type="SAM" id="MobiDB-lite"/>
    </source>
</evidence>
<dbReference type="OMA" id="HIEYDEM"/>
<dbReference type="Gramene" id="Pp3c7_17180V3.6">
    <property type="protein sequence ID" value="PAC:32923550.CDS.1"/>
    <property type="gene ID" value="Pp3c7_17180"/>
</dbReference>
<dbReference type="GeneID" id="112284248"/>
<dbReference type="EnsemblPlants" id="Pp3c7_17180V3.2">
    <property type="protein sequence ID" value="PAC:32923546.CDS.1"/>
    <property type="gene ID" value="Pp3c7_17180"/>
</dbReference>
<gene>
    <name evidence="3" type="primary">LOC112284248</name>
    <name evidence="2" type="ORF">PHYPA_010485</name>
</gene>
<dbReference type="EnsemblPlants" id="Pp3c7_17180V3.6">
    <property type="protein sequence ID" value="PAC:32923550.CDS.1"/>
    <property type="gene ID" value="Pp3c7_17180"/>
</dbReference>
<dbReference type="RefSeq" id="XP_024379670.1">
    <property type="nucleotide sequence ID" value="XM_024523902.2"/>
</dbReference>
<dbReference type="PANTHER" id="PTHR33785:SF2">
    <property type="entry name" value="DUF1685 DOMAIN-CONTAINING PROTEIN"/>
    <property type="match status" value="1"/>
</dbReference>
<organism evidence="2">
    <name type="scientific">Physcomitrium patens</name>
    <name type="common">Spreading-leaved earth moss</name>
    <name type="synonym">Physcomitrella patens</name>
    <dbReference type="NCBI Taxonomy" id="3218"/>
    <lineage>
        <taxon>Eukaryota</taxon>
        <taxon>Viridiplantae</taxon>
        <taxon>Streptophyta</taxon>
        <taxon>Embryophyta</taxon>
        <taxon>Bryophyta</taxon>
        <taxon>Bryophytina</taxon>
        <taxon>Bryopsida</taxon>
        <taxon>Funariidae</taxon>
        <taxon>Funariales</taxon>
        <taxon>Funariaceae</taxon>
        <taxon>Physcomitrium</taxon>
    </lineage>
</organism>
<evidence type="ECO:0000313" key="3">
    <source>
        <dbReference type="EnsemblPlants" id="PAC:32923545.CDS.1"/>
    </source>
</evidence>
<accession>A0A2K1KC02</accession>
<evidence type="ECO:0000313" key="2">
    <source>
        <dbReference type="EMBL" id="PNR51299.1"/>
    </source>
</evidence>
<proteinExistence type="predicted"/>
<dbReference type="Gramene" id="Pp3c7_17180V3.9">
    <property type="protein sequence ID" value="PAC:32923553.CDS.1"/>
    <property type="gene ID" value="Pp3c7_17180"/>
</dbReference>
<dbReference type="EnsemblPlants" id="Pp3c7_17180V3.7">
    <property type="protein sequence ID" value="PAC:32923551.CDS.1"/>
    <property type="gene ID" value="Pp3c7_17180"/>
</dbReference>
<dbReference type="Gramene" id="Pp3c7_17180V3.1">
    <property type="protein sequence ID" value="PAC:32923545.CDS.1"/>
    <property type="gene ID" value="Pp3c7_17180"/>
</dbReference>
<dbReference type="Gramene" id="Pp3c7_17180V3.4">
    <property type="protein sequence ID" value="PAC:32923548.CDS.1"/>
    <property type="gene ID" value="Pp3c7_17180"/>
</dbReference>
<evidence type="ECO:0000313" key="4">
    <source>
        <dbReference type="Proteomes" id="UP000006727"/>
    </source>
</evidence>
<dbReference type="RefSeq" id="XP_024379669.1">
    <property type="nucleotide sequence ID" value="XM_024523901.2"/>
</dbReference>
<dbReference type="PaxDb" id="3218-PP1S2_738V6.3"/>
<protein>
    <submittedName>
        <fullName evidence="2 3">Uncharacterized protein</fullName>
    </submittedName>
</protein>
<dbReference type="Proteomes" id="UP000006727">
    <property type="component" value="Chromosome 7"/>
</dbReference>
<dbReference type="EnsemblPlants" id="Pp3c7_17180V3.9">
    <property type="protein sequence ID" value="PAC:32923553.CDS.1"/>
    <property type="gene ID" value="Pp3c7_17180"/>
</dbReference>
<feature type="compositionally biased region" description="Low complexity" evidence="1">
    <location>
        <begin position="49"/>
        <end position="63"/>
    </location>
</feature>
<dbReference type="Gramene" id="Pp3c7_17180V3.2">
    <property type="protein sequence ID" value="PAC:32923546.CDS.1"/>
    <property type="gene ID" value="Pp3c7_17180"/>
</dbReference>
<dbReference type="Gramene" id="Pp3c7_17180V3.7">
    <property type="protein sequence ID" value="PAC:32923551.CDS.1"/>
    <property type="gene ID" value="Pp3c7_17180"/>
</dbReference>
<name>A0A2K1KC02_PHYPA</name>
<feature type="region of interest" description="Disordered" evidence="1">
    <location>
        <begin position="257"/>
        <end position="287"/>
    </location>
</feature>
<reference evidence="2 4" key="2">
    <citation type="journal article" date="2018" name="Plant J.">
        <title>The Physcomitrella patens chromosome-scale assembly reveals moss genome structure and evolution.</title>
        <authorList>
            <person name="Lang D."/>
            <person name="Ullrich K.K."/>
            <person name="Murat F."/>
            <person name="Fuchs J."/>
            <person name="Jenkins J."/>
            <person name="Haas F.B."/>
            <person name="Piednoel M."/>
            <person name="Gundlach H."/>
            <person name="Van Bel M."/>
            <person name="Meyberg R."/>
            <person name="Vives C."/>
            <person name="Morata J."/>
            <person name="Symeonidi A."/>
            <person name="Hiss M."/>
            <person name="Muchero W."/>
            <person name="Kamisugi Y."/>
            <person name="Saleh O."/>
            <person name="Blanc G."/>
            <person name="Decker E.L."/>
            <person name="van Gessel N."/>
            <person name="Grimwood J."/>
            <person name="Hayes R.D."/>
            <person name="Graham S.W."/>
            <person name="Gunter L.E."/>
            <person name="McDaniel S.F."/>
            <person name="Hoernstein S.N.W."/>
            <person name="Larsson A."/>
            <person name="Li F.W."/>
            <person name="Perroud P.F."/>
            <person name="Phillips J."/>
            <person name="Ranjan P."/>
            <person name="Rokshar D.S."/>
            <person name="Rothfels C.J."/>
            <person name="Schneider L."/>
            <person name="Shu S."/>
            <person name="Stevenson D.W."/>
            <person name="Thummler F."/>
            <person name="Tillich M."/>
            <person name="Villarreal Aguilar J.C."/>
            <person name="Widiez T."/>
            <person name="Wong G.K."/>
            <person name="Wymore A."/>
            <person name="Zhang Y."/>
            <person name="Zimmer A.D."/>
            <person name="Quatrano R.S."/>
            <person name="Mayer K.F.X."/>
            <person name="Goodstein D."/>
            <person name="Casacuberta J.M."/>
            <person name="Vandepoele K."/>
            <person name="Reski R."/>
            <person name="Cuming A.C."/>
            <person name="Tuskan G.A."/>
            <person name="Maumus F."/>
            <person name="Salse J."/>
            <person name="Schmutz J."/>
            <person name="Rensing S.A."/>
        </authorList>
    </citation>
    <scope>NUCLEOTIDE SEQUENCE [LARGE SCALE GENOMIC DNA]</scope>
    <source>
        <strain evidence="3 4">cv. Gransden 2004</strain>
    </source>
</reference>
<dbReference type="EnsemblPlants" id="Pp3c7_17180V3.8">
    <property type="protein sequence ID" value="PAC:32923552.CDS.1"/>
    <property type="gene ID" value="Pp3c7_17180"/>
</dbReference>
<dbReference type="Gramene" id="Pp3c7_17180V3.10">
    <property type="protein sequence ID" value="PAC:32923554.CDS.1"/>
    <property type="gene ID" value="Pp3c7_17180"/>
</dbReference>
<dbReference type="OrthoDB" id="1911878at2759"/>
<sequence>MSDLSPRRGLQWCWAGREGHKGPSSSAAETPVAGDVAHESGLRIGSGSGAMAAPPSSSGSSSATREENEAAELVLEQLDEQWFCDNVVKWPTSRPGSPPGVIDKEIDSPFRRREAAPIAFSTTQGDVASGAVKPRLWNGERSLNPPRSRLDIRRVADGEQHFRGFMERDPNPRRQTLGGEVHNRRIADLSTAQTSSLPLTPTKFVTVDHSRYCSWASNMDEFSPLARPPGPLVGVTEDEEMENGLFERMVAVRPAKLSSINPGRHSRGPLEESSSNSSDQVPIKHATKTIRRRRLKGTKSLTDLEYEELRGWKDLGFEVSKDDLTPHVVRMFPGLERQGIPPYNSPQSLSKNPAHNVNPNQNALPHNRAPPVQHLLWPRRPDSPLTNTPFLDPSIDMKGQLKSWASEMASIVSTEC</sequence>
<dbReference type="EMBL" id="ABEU02000007">
    <property type="protein sequence ID" value="PNR51299.1"/>
    <property type="molecule type" value="Genomic_DNA"/>
</dbReference>
<keyword evidence="4" id="KW-1185">Reference proteome</keyword>
<dbReference type="EnsemblPlants" id="Pp3c7_17180V3.10">
    <property type="protein sequence ID" value="PAC:32923554.CDS.1"/>
    <property type="gene ID" value="Pp3c7_17180"/>
</dbReference>
<dbReference type="EnsemblPlants" id="Pp3c7_17180V3.3">
    <property type="protein sequence ID" value="PAC:32923547.CDS.1"/>
    <property type="gene ID" value="Pp3c7_17180"/>
</dbReference>
<dbReference type="AlphaFoldDB" id="A0A2K1KC02"/>
<dbReference type="EnsemblPlants" id="Pp3c7_17180V3.4">
    <property type="protein sequence ID" value="PAC:32923548.CDS.1"/>
    <property type="gene ID" value="Pp3c7_17180"/>
</dbReference>
<dbReference type="Gramene" id="Pp3c7_17180V3.8">
    <property type="protein sequence ID" value="PAC:32923552.CDS.1"/>
    <property type="gene ID" value="Pp3c7_17180"/>
</dbReference>
<dbReference type="PANTHER" id="PTHR33785">
    <property type="entry name" value="OS06G0550800 PROTEIN"/>
    <property type="match status" value="1"/>
</dbReference>
<dbReference type="Gramene" id="Pp3c7_17180V3.3">
    <property type="protein sequence ID" value="PAC:32923547.CDS.1"/>
    <property type="gene ID" value="Pp3c7_17180"/>
</dbReference>
<feature type="region of interest" description="Disordered" evidence="1">
    <location>
        <begin position="1"/>
        <end position="71"/>
    </location>
</feature>
<dbReference type="EnsemblPlants" id="Pp3c7_17180V3.5">
    <property type="protein sequence ID" value="PAC:32923549.CDS.1"/>
    <property type="gene ID" value="Pp3c7_17180"/>
</dbReference>
<dbReference type="RefSeq" id="XP_024379668.1">
    <property type="nucleotide sequence ID" value="XM_024523900.2"/>
</dbReference>
<reference evidence="3" key="3">
    <citation type="submission" date="2020-12" db="UniProtKB">
        <authorList>
            <consortium name="EnsemblPlants"/>
        </authorList>
    </citation>
    <scope>IDENTIFICATION</scope>
</reference>
<dbReference type="EnsemblPlants" id="Pp3c7_17180V3.1">
    <property type="protein sequence ID" value="PAC:32923545.CDS.1"/>
    <property type="gene ID" value="Pp3c7_17180"/>
</dbReference>
<dbReference type="Gramene" id="Pp3c7_17180V3.5">
    <property type="protein sequence ID" value="PAC:32923549.CDS.1"/>
    <property type="gene ID" value="Pp3c7_17180"/>
</dbReference>
<reference evidence="2 4" key="1">
    <citation type="journal article" date="2008" name="Science">
        <title>The Physcomitrella genome reveals evolutionary insights into the conquest of land by plants.</title>
        <authorList>
            <person name="Rensing S."/>
            <person name="Lang D."/>
            <person name="Zimmer A."/>
            <person name="Terry A."/>
            <person name="Salamov A."/>
            <person name="Shapiro H."/>
            <person name="Nishiyama T."/>
            <person name="Perroud P.-F."/>
            <person name="Lindquist E."/>
            <person name="Kamisugi Y."/>
            <person name="Tanahashi T."/>
            <person name="Sakakibara K."/>
            <person name="Fujita T."/>
            <person name="Oishi K."/>
            <person name="Shin-I T."/>
            <person name="Kuroki Y."/>
            <person name="Toyoda A."/>
            <person name="Suzuki Y."/>
            <person name="Hashimoto A."/>
            <person name="Yamaguchi K."/>
            <person name="Sugano A."/>
            <person name="Kohara Y."/>
            <person name="Fujiyama A."/>
            <person name="Anterola A."/>
            <person name="Aoki S."/>
            <person name="Ashton N."/>
            <person name="Barbazuk W.B."/>
            <person name="Barker E."/>
            <person name="Bennetzen J."/>
            <person name="Bezanilla M."/>
            <person name="Blankenship R."/>
            <person name="Cho S.H."/>
            <person name="Dutcher S."/>
            <person name="Estelle M."/>
            <person name="Fawcett J.A."/>
            <person name="Gundlach H."/>
            <person name="Hanada K."/>
            <person name="Heyl A."/>
            <person name="Hicks K.A."/>
            <person name="Hugh J."/>
            <person name="Lohr M."/>
            <person name="Mayer K."/>
            <person name="Melkozernov A."/>
            <person name="Murata T."/>
            <person name="Nelson D."/>
            <person name="Pils B."/>
            <person name="Prigge M."/>
            <person name="Reiss B."/>
            <person name="Renner T."/>
            <person name="Rombauts S."/>
            <person name="Rushton P."/>
            <person name="Sanderfoot A."/>
            <person name="Schween G."/>
            <person name="Shiu S.-H."/>
            <person name="Stueber K."/>
            <person name="Theodoulou F.L."/>
            <person name="Tu H."/>
            <person name="Van de Peer Y."/>
            <person name="Verrier P.J."/>
            <person name="Waters E."/>
            <person name="Wood A."/>
            <person name="Yang L."/>
            <person name="Cove D."/>
            <person name="Cuming A."/>
            <person name="Hasebe M."/>
            <person name="Lucas S."/>
            <person name="Mishler D.B."/>
            <person name="Reski R."/>
            <person name="Grigoriev I."/>
            <person name="Quatrano R.S."/>
            <person name="Boore J.L."/>
        </authorList>
    </citation>
    <scope>NUCLEOTIDE SEQUENCE [LARGE SCALE GENOMIC DNA]</scope>
    <source>
        <strain evidence="3 4">cv. Gransden 2004</strain>
    </source>
</reference>